<dbReference type="EMBL" id="LWCA01000676">
    <property type="protein sequence ID" value="OAF67377.1"/>
    <property type="molecule type" value="Genomic_DNA"/>
</dbReference>
<dbReference type="InterPro" id="IPR018061">
    <property type="entry name" value="Retropepsins"/>
</dbReference>
<dbReference type="GO" id="GO:0016787">
    <property type="term" value="F:hydrolase activity"/>
    <property type="evidence" value="ECO:0007669"/>
    <property type="project" value="UniProtKB-KW"/>
</dbReference>
<name>A0A177AZB3_9BILA</name>
<organism evidence="3 4">
    <name type="scientific">Intoshia linei</name>
    <dbReference type="NCBI Taxonomy" id="1819745"/>
    <lineage>
        <taxon>Eukaryota</taxon>
        <taxon>Metazoa</taxon>
        <taxon>Spiralia</taxon>
        <taxon>Lophotrochozoa</taxon>
        <taxon>Mesozoa</taxon>
        <taxon>Orthonectida</taxon>
        <taxon>Rhopaluridae</taxon>
        <taxon>Intoshia</taxon>
    </lineage>
</organism>
<dbReference type="Proteomes" id="UP000078046">
    <property type="component" value="Unassembled WGS sequence"/>
</dbReference>
<proteinExistence type="predicted"/>
<evidence type="ECO:0000259" key="2">
    <source>
        <dbReference type="Pfam" id="PF00077"/>
    </source>
</evidence>
<keyword evidence="4" id="KW-1185">Reference proteome</keyword>
<dbReference type="CDD" id="cd00303">
    <property type="entry name" value="retropepsin_like"/>
    <property type="match status" value="1"/>
</dbReference>
<reference evidence="3 4" key="1">
    <citation type="submission" date="2016-04" db="EMBL/GenBank/DDBJ databases">
        <title>The genome of Intoshia linei affirms orthonectids as highly simplified spiralians.</title>
        <authorList>
            <person name="Mikhailov K.V."/>
            <person name="Slusarev G.S."/>
            <person name="Nikitin M.A."/>
            <person name="Logacheva M.D."/>
            <person name="Penin A."/>
            <person name="Aleoshin V."/>
            <person name="Panchin Y.V."/>
        </authorList>
    </citation>
    <scope>NUCLEOTIDE SEQUENCE [LARGE SCALE GENOMIC DNA]</scope>
    <source>
        <strain evidence="3">Intl2013</strain>
        <tissue evidence="3">Whole animal</tissue>
    </source>
</reference>
<protein>
    <recommendedName>
        <fullName evidence="2">Retropepsins domain-containing protein</fullName>
    </recommendedName>
</protein>
<sequence length="231" mass="26171">MEKLMQLQSSQSKTQNLDSKNDICVNYIFGNCNSICNKEHIDPICNKCEINTKQYSLFYIPAKIEGKEVSCLVDTGSVASFLPNTFTPNKKSTSLYFSVTGAKLSITGECRSKIEIKSLKESFIHTCVVSNDVMYPILGLEFLQNNSIDITQNPIRLKINNLNFIFFVRRFEFKSVDLCDPNINGTTNLEAMASLNDNLKNIIYKHKHIFTNKPGKSKNYTHGISKIMKSL</sequence>
<keyword evidence="1" id="KW-0378">Hydrolase</keyword>
<evidence type="ECO:0000256" key="1">
    <source>
        <dbReference type="ARBA" id="ARBA00022801"/>
    </source>
</evidence>
<accession>A0A177AZB3</accession>
<dbReference type="Pfam" id="PF00077">
    <property type="entry name" value="RVP"/>
    <property type="match status" value="1"/>
</dbReference>
<comment type="caution">
    <text evidence="3">The sequence shown here is derived from an EMBL/GenBank/DDBJ whole genome shotgun (WGS) entry which is preliminary data.</text>
</comment>
<evidence type="ECO:0000313" key="3">
    <source>
        <dbReference type="EMBL" id="OAF67377.1"/>
    </source>
</evidence>
<dbReference type="SUPFAM" id="SSF50630">
    <property type="entry name" value="Acid proteases"/>
    <property type="match status" value="1"/>
</dbReference>
<evidence type="ECO:0000313" key="4">
    <source>
        <dbReference type="Proteomes" id="UP000078046"/>
    </source>
</evidence>
<dbReference type="AlphaFoldDB" id="A0A177AZB3"/>
<dbReference type="Gene3D" id="2.40.70.10">
    <property type="entry name" value="Acid Proteases"/>
    <property type="match status" value="1"/>
</dbReference>
<gene>
    <name evidence="3" type="ORF">A3Q56_04886</name>
</gene>
<dbReference type="InterPro" id="IPR021109">
    <property type="entry name" value="Peptidase_aspartic_dom_sf"/>
</dbReference>
<feature type="domain" description="Retropepsins" evidence="2">
    <location>
        <begin position="62"/>
        <end position="148"/>
    </location>
</feature>